<evidence type="ECO:0000313" key="2">
    <source>
        <dbReference type="Proteomes" id="UP000241856"/>
    </source>
</evidence>
<sequence>MLYDVKITIRKLGRACATCKQDLVGQFEADSAEGAVKAAKDSVSVDWDTHQALINYVRKSS</sequence>
<gene>
    <name evidence="1" type="ORF">Ec56</name>
</gene>
<evidence type="ECO:0000313" key="1">
    <source>
        <dbReference type="EMBL" id="AUV57170.1"/>
    </source>
</evidence>
<dbReference type="EMBL" id="MG732930">
    <property type="protein sequence ID" value="AUV57170.1"/>
    <property type="molecule type" value="Genomic_DNA"/>
</dbReference>
<name>A0A2P0W9X6_9CAUD</name>
<protein>
    <submittedName>
        <fullName evidence="1">Uncharacterized protein</fullName>
    </submittedName>
</protein>
<keyword evidence="2" id="KW-1185">Reference proteome</keyword>
<proteinExistence type="predicted"/>
<dbReference type="OrthoDB" id="23102at10239"/>
<reference evidence="1 2" key="1">
    <citation type="submission" date="2017-12" db="EMBL/GenBank/DDBJ databases">
        <title>Genomic analysis of a novel phage Ec_L1 lytic to Enterobacter cloacae.</title>
        <authorList>
            <person name="Li Z."/>
            <person name="Ren H."/>
            <person name="Xu Y."/>
        </authorList>
    </citation>
    <scope>NUCLEOTIDE SEQUENCE [LARGE SCALE GENOMIC DNA]</scope>
</reference>
<organism evidence="1 2">
    <name type="scientific">Enterobacter phage Ec_L1</name>
    <dbReference type="NCBI Taxonomy" id="2070180"/>
    <lineage>
        <taxon>Viruses</taxon>
        <taxon>Duplodnaviria</taxon>
        <taxon>Heunggongvirae</taxon>
        <taxon>Uroviricota</taxon>
        <taxon>Caudoviricetes</taxon>
        <taxon>Drexlerviridae</taxon>
        <taxon>Eclunavirus</taxon>
        <taxon>Eclunavirus EcL1</taxon>
    </lineage>
</organism>
<accession>A0A2P0W9X6</accession>
<dbReference type="Proteomes" id="UP000241856">
    <property type="component" value="Segment"/>
</dbReference>